<keyword evidence="2" id="KW-1133">Transmembrane helix</keyword>
<evidence type="ECO:0000256" key="2">
    <source>
        <dbReference type="SAM" id="Phobius"/>
    </source>
</evidence>
<evidence type="ECO:0000313" key="4">
    <source>
        <dbReference type="Proteomes" id="UP000220102"/>
    </source>
</evidence>
<reference evidence="3 4" key="1">
    <citation type="submission" date="2017-10" db="EMBL/GenBank/DDBJ databases">
        <title>Draft genome of Longibacter Salinarum.</title>
        <authorList>
            <person name="Goh K.M."/>
            <person name="Shamsir M.S."/>
            <person name="Lim S.W."/>
        </authorList>
    </citation>
    <scope>NUCLEOTIDE SEQUENCE [LARGE SCALE GENOMIC DNA]</scope>
    <source>
        <strain evidence="3 4">KCTC 52045</strain>
    </source>
</reference>
<comment type="caution">
    <text evidence="3">The sequence shown here is derived from an EMBL/GenBank/DDBJ whole genome shotgun (WGS) entry which is preliminary data.</text>
</comment>
<sequence>MDTTDSNTRLESPALVSPRGAEVVYGREVTFQWDDVDGADAYTLQVSSDAKFNNVVLREDVGKQTAVTVGDYFPTDNSTYFWRVIARGNGGETPGERIESFIAATEQDANRVISSPAEEMGPATQLVRAAKQDVSSEMLEPESRFEKEKEMGVAYEGVATGQIMSIALSILVAIGIAVIVLFNWYNTTTAVQREASSQAGEYTQLREIEAQADEQLSQSGVVDEQAGVYRIPIEEAMDIIATEQFRAQQAERVGESPAVTGGAQNQDDIPDGQP</sequence>
<keyword evidence="2" id="KW-0472">Membrane</keyword>
<proteinExistence type="predicted"/>
<feature type="transmembrane region" description="Helical" evidence="2">
    <location>
        <begin position="163"/>
        <end position="185"/>
    </location>
</feature>
<dbReference type="Gene3D" id="2.60.40.10">
    <property type="entry name" value="Immunoglobulins"/>
    <property type="match status" value="1"/>
</dbReference>
<dbReference type="OrthoDB" id="1524226at2"/>
<keyword evidence="2" id="KW-0812">Transmembrane</keyword>
<dbReference type="Proteomes" id="UP000220102">
    <property type="component" value="Unassembled WGS sequence"/>
</dbReference>
<gene>
    <name evidence="3" type="ORF">CRI94_04820</name>
</gene>
<feature type="region of interest" description="Disordered" evidence="1">
    <location>
        <begin position="248"/>
        <end position="274"/>
    </location>
</feature>
<protein>
    <recommendedName>
        <fullName evidence="5">Fibronectin type-III domain-containing protein</fullName>
    </recommendedName>
</protein>
<organism evidence="3 4">
    <name type="scientific">Longibacter salinarum</name>
    <dbReference type="NCBI Taxonomy" id="1850348"/>
    <lineage>
        <taxon>Bacteria</taxon>
        <taxon>Pseudomonadati</taxon>
        <taxon>Rhodothermota</taxon>
        <taxon>Rhodothermia</taxon>
        <taxon>Rhodothermales</taxon>
        <taxon>Salisaetaceae</taxon>
        <taxon>Longibacter</taxon>
    </lineage>
</organism>
<evidence type="ECO:0008006" key="5">
    <source>
        <dbReference type="Google" id="ProtNLM"/>
    </source>
</evidence>
<accession>A0A2A8D0G2</accession>
<dbReference type="AlphaFoldDB" id="A0A2A8D0G2"/>
<evidence type="ECO:0000313" key="3">
    <source>
        <dbReference type="EMBL" id="PEN14360.1"/>
    </source>
</evidence>
<keyword evidence="4" id="KW-1185">Reference proteome</keyword>
<name>A0A2A8D0G2_9BACT</name>
<dbReference type="InterPro" id="IPR013783">
    <property type="entry name" value="Ig-like_fold"/>
</dbReference>
<dbReference type="RefSeq" id="WP_098074542.1">
    <property type="nucleotide sequence ID" value="NZ_PDEQ01000002.1"/>
</dbReference>
<dbReference type="EMBL" id="PDEQ01000002">
    <property type="protein sequence ID" value="PEN14360.1"/>
    <property type="molecule type" value="Genomic_DNA"/>
</dbReference>
<evidence type="ECO:0000256" key="1">
    <source>
        <dbReference type="SAM" id="MobiDB-lite"/>
    </source>
</evidence>